<dbReference type="AlphaFoldDB" id="A0AAN8EDX3"/>
<organism evidence="2 3">
    <name type="scientific">Knufia fluminis</name>
    <dbReference type="NCBI Taxonomy" id="191047"/>
    <lineage>
        <taxon>Eukaryota</taxon>
        <taxon>Fungi</taxon>
        <taxon>Dikarya</taxon>
        <taxon>Ascomycota</taxon>
        <taxon>Pezizomycotina</taxon>
        <taxon>Eurotiomycetes</taxon>
        <taxon>Chaetothyriomycetidae</taxon>
        <taxon>Chaetothyriales</taxon>
        <taxon>Trichomeriaceae</taxon>
        <taxon>Knufia</taxon>
    </lineage>
</organism>
<evidence type="ECO:0000313" key="3">
    <source>
        <dbReference type="Proteomes" id="UP001316803"/>
    </source>
</evidence>
<protein>
    <submittedName>
        <fullName evidence="2">Uncharacterized protein</fullName>
    </submittedName>
</protein>
<sequence>MGEPSVNGDMPHSATLDHVTKYPVVSDSISAFQSNPYGQKSIDITNFAYARFVKPTFPYLEKPAAYAKPYVAKADEIGNNILSKIDERVPIVKSETSDIKKTVVDYAHWPIKVANDQKDYVIGTYSDEYKKAGGDGVVAGSKALVSGSFLITSDWLSYFASLLQKGKQEAKSKASEAKSQAQDGAEAAKEKTNEKTNN</sequence>
<accession>A0AAN8EDX3</accession>
<comment type="caution">
    <text evidence="2">The sequence shown here is derived from an EMBL/GenBank/DDBJ whole genome shotgun (WGS) entry which is preliminary data.</text>
</comment>
<feature type="region of interest" description="Disordered" evidence="1">
    <location>
        <begin position="170"/>
        <end position="198"/>
    </location>
</feature>
<dbReference type="EMBL" id="JAKLMC020000018">
    <property type="protein sequence ID" value="KAK5951910.1"/>
    <property type="molecule type" value="Genomic_DNA"/>
</dbReference>
<evidence type="ECO:0000256" key="1">
    <source>
        <dbReference type="SAM" id="MobiDB-lite"/>
    </source>
</evidence>
<keyword evidence="3" id="KW-1185">Reference proteome</keyword>
<dbReference type="Pfam" id="PF17316">
    <property type="entry name" value="Perilipin_2"/>
    <property type="match status" value="1"/>
</dbReference>
<name>A0AAN8EDX3_9EURO</name>
<gene>
    <name evidence="2" type="ORF">OHC33_007203</name>
</gene>
<dbReference type="Proteomes" id="UP001316803">
    <property type="component" value="Unassembled WGS sequence"/>
</dbReference>
<proteinExistence type="predicted"/>
<feature type="compositionally biased region" description="Basic and acidic residues" evidence="1">
    <location>
        <begin position="186"/>
        <end position="198"/>
    </location>
</feature>
<evidence type="ECO:0000313" key="2">
    <source>
        <dbReference type="EMBL" id="KAK5951910.1"/>
    </source>
</evidence>
<reference evidence="2 3" key="1">
    <citation type="submission" date="2022-12" db="EMBL/GenBank/DDBJ databases">
        <title>Genomic features and morphological characterization of a novel Knufia sp. strain isolated from spacecraft assembly facility.</title>
        <authorList>
            <person name="Teixeira M."/>
            <person name="Chander A.M."/>
            <person name="Stajich J.E."/>
            <person name="Venkateswaran K."/>
        </authorList>
    </citation>
    <scope>NUCLEOTIDE SEQUENCE [LARGE SCALE GENOMIC DNA]</scope>
    <source>
        <strain evidence="2 3">FJI-L2-BK-P2</strain>
    </source>
</reference>